<gene>
    <name evidence="1" type="ORF">Mic7113_1093</name>
</gene>
<dbReference type="Proteomes" id="UP000010471">
    <property type="component" value="Chromosome"/>
</dbReference>
<reference evidence="1 2" key="1">
    <citation type="submission" date="2012-06" db="EMBL/GenBank/DDBJ databases">
        <title>Finished chromosome of genome of Microcoleus sp. PCC 7113.</title>
        <authorList>
            <consortium name="US DOE Joint Genome Institute"/>
            <person name="Gugger M."/>
            <person name="Coursin T."/>
            <person name="Rippka R."/>
            <person name="Tandeau De Marsac N."/>
            <person name="Huntemann M."/>
            <person name="Wei C.-L."/>
            <person name="Han J."/>
            <person name="Detter J.C."/>
            <person name="Han C."/>
            <person name="Tapia R."/>
            <person name="Chen A."/>
            <person name="Kyrpides N."/>
            <person name="Mavromatis K."/>
            <person name="Markowitz V."/>
            <person name="Szeto E."/>
            <person name="Ivanova N."/>
            <person name="Pagani I."/>
            <person name="Pati A."/>
            <person name="Goodwin L."/>
            <person name="Nordberg H.P."/>
            <person name="Cantor M.N."/>
            <person name="Hua S.X."/>
            <person name="Woyke T."/>
            <person name="Kerfeld C.A."/>
        </authorList>
    </citation>
    <scope>NUCLEOTIDE SEQUENCE [LARGE SCALE GENOMIC DNA]</scope>
    <source>
        <strain evidence="1 2">PCC 7113</strain>
    </source>
</reference>
<protein>
    <submittedName>
        <fullName evidence="1">Uncharacterized protein</fullName>
    </submittedName>
</protein>
<proteinExistence type="predicted"/>
<evidence type="ECO:0000313" key="2">
    <source>
        <dbReference type="Proteomes" id="UP000010471"/>
    </source>
</evidence>
<keyword evidence="2" id="KW-1185">Reference proteome</keyword>
<sequence>MTEEGKMETERQSLKKKFYQFVMFRLALMIELFRNLKQYFKVALFYQRCDVVKTLGEGQQVKPIPPKVIAVIPHITSVEESQDRQKAVAKIEKLRLTIDSLLASFAHCELTIVIKTVADRHITAYLPEYQINCIQVQEESNLDPMFMGFKCQDEFVKRVDEFDWFLFLEDDILIQDSYLLEKLEKFNTTCGSKRALLFPNRYELWEGTKRYIDLIIDSGLEWNRLSSVEVDGVKFGECTNPHSGFFGLSKDQVKLWIESGREWNNKDLGFGGPRECAATYSLLECFSIYKPHPINLHFFEVRHYDTKYSQLYPELSPDYIFSAIQPKRPVMEEEELTKTLV</sequence>
<accession>K9WAZ6</accession>
<dbReference type="AlphaFoldDB" id="K9WAZ6"/>
<evidence type="ECO:0000313" key="1">
    <source>
        <dbReference type="EMBL" id="AFZ16986.1"/>
    </source>
</evidence>
<organism evidence="1 2">
    <name type="scientific">Allocoleopsis franciscana PCC 7113</name>
    <dbReference type="NCBI Taxonomy" id="1173027"/>
    <lineage>
        <taxon>Bacteria</taxon>
        <taxon>Bacillati</taxon>
        <taxon>Cyanobacteriota</taxon>
        <taxon>Cyanophyceae</taxon>
        <taxon>Coleofasciculales</taxon>
        <taxon>Coleofasciculaceae</taxon>
        <taxon>Allocoleopsis</taxon>
        <taxon>Allocoleopsis franciscana</taxon>
    </lineage>
</organism>
<name>K9WAZ6_9CYAN</name>
<dbReference type="EMBL" id="CP003630">
    <property type="protein sequence ID" value="AFZ16986.1"/>
    <property type="molecule type" value="Genomic_DNA"/>
</dbReference>
<dbReference type="HOGENOM" id="CLU_813317_0_0_3"/>
<dbReference type="KEGG" id="mic:Mic7113_1093"/>